<dbReference type="InterPro" id="IPR000944">
    <property type="entry name" value="Tscrpt_reg_Rrf2"/>
</dbReference>
<dbReference type="GO" id="GO:0003700">
    <property type="term" value="F:DNA-binding transcription factor activity"/>
    <property type="evidence" value="ECO:0007669"/>
    <property type="project" value="TreeGrafter"/>
</dbReference>
<reference evidence="2" key="1">
    <citation type="journal article" date="2015" name="Nature">
        <title>Complex archaea that bridge the gap between prokaryotes and eukaryotes.</title>
        <authorList>
            <person name="Spang A."/>
            <person name="Saw J.H."/>
            <person name="Jorgensen S.L."/>
            <person name="Zaremba-Niedzwiedzka K."/>
            <person name="Martijn J."/>
            <person name="Lind A.E."/>
            <person name="van Eijk R."/>
            <person name="Schleper C."/>
            <person name="Guy L."/>
            <person name="Ettema T.J."/>
        </authorList>
    </citation>
    <scope>NUCLEOTIDE SEQUENCE</scope>
</reference>
<dbReference type="PROSITE" id="PS51197">
    <property type="entry name" value="HTH_RRF2_2"/>
    <property type="match status" value="1"/>
</dbReference>
<dbReference type="PANTHER" id="PTHR33221">
    <property type="entry name" value="WINGED HELIX-TURN-HELIX TRANSCRIPTIONAL REGULATOR, RRF2 FAMILY"/>
    <property type="match status" value="1"/>
</dbReference>
<dbReference type="Pfam" id="PF02082">
    <property type="entry name" value="Rrf2"/>
    <property type="match status" value="1"/>
</dbReference>
<keyword evidence="1" id="KW-0238">DNA-binding</keyword>
<name>A0A0F9P759_9ZZZZ</name>
<gene>
    <name evidence="2" type="ORF">LCGC14_0879770</name>
</gene>
<dbReference type="GO" id="GO:0005829">
    <property type="term" value="C:cytosol"/>
    <property type="evidence" value="ECO:0007669"/>
    <property type="project" value="TreeGrafter"/>
</dbReference>
<dbReference type="InterPro" id="IPR036390">
    <property type="entry name" value="WH_DNA-bd_sf"/>
</dbReference>
<proteinExistence type="predicted"/>
<organism evidence="2">
    <name type="scientific">marine sediment metagenome</name>
    <dbReference type="NCBI Taxonomy" id="412755"/>
    <lineage>
        <taxon>unclassified sequences</taxon>
        <taxon>metagenomes</taxon>
        <taxon>ecological metagenomes</taxon>
    </lineage>
</organism>
<dbReference type="Gene3D" id="1.10.10.10">
    <property type="entry name" value="Winged helix-like DNA-binding domain superfamily/Winged helix DNA-binding domain"/>
    <property type="match status" value="1"/>
</dbReference>
<accession>A0A0F9P759</accession>
<dbReference type="AlphaFoldDB" id="A0A0F9P759"/>
<protein>
    <recommendedName>
        <fullName evidence="3">Rrf2 family transcriptional regulator</fullName>
    </recommendedName>
</protein>
<dbReference type="SUPFAM" id="SSF46785">
    <property type="entry name" value="Winged helix' DNA-binding domain"/>
    <property type="match status" value="1"/>
</dbReference>
<dbReference type="PANTHER" id="PTHR33221:SF5">
    <property type="entry name" value="HTH-TYPE TRANSCRIPTIONAL REGULATOR ISCR"/>
    <property type="match status" value="1"/>
</dbReference>
<dbReference type="GO" id="GO:0003677">
    <property type="term" value="F:DNA binding"/>
    <property type="evidence" value="ECO:0007669"/>
    <property type="project" value="UniProtKB-KW"/>
</dbReference>
<evidence type="ECO:0008006" key="3">
    <source>
        <dbReference type="Google" id="ProtNLM"/>
    </source>
</evidence>
<dbReference type="InterPro" id="IPR036388">
    <property type="entry name" value="WH-like_DNA-bd_sf"/>
</dbReference>
<evidence type="ECO:0000256" key="1">
    <source>
        <dbReference type="ARBA" id="ARBA00023125"/>
    </source>
</evidence>
<comment type="caution">
    <text evidence="2">The sequence shown here is derived from an EMBL/GenBank/DDBJ whole genome shotgun (WGS) entry which is preliminary data.</text>
</comment>
<dbReference type="NCBIfam" id="TIGR00738">
    <property type="entry name" value="rrf2_super"/>
    <property type="match status" value="1"/>
</dbReference>
<sequence length="137" mass="15845">MKIFSEKIKYGLAALFELAKNYNVGHIQIRDIAMAQNIPQNYLEHFLIKLKGSNLVESVRGSKGGYKLKLPANSIKVLDIIESLEGNITVFENPEINETLNIYWDKIKAKFKDMFNTTLEDLINEDNIIHKRLFFQI</sequence>
<evidence type="ECO:0000313" key="2">
    <source>
        <dbReference type="EMBL" id="KKN25924.1"/>
    </source>
</evidence>
<dbReference type="EMBL" id="LAZR01002760">
    <property type="protein sequence ID" value="KKN25924.1"/>
    <property type="molecule type" value="Genomic_DNA"/>
</dbReference>